<dbReference type="RefSeq" id="WP_109339527.1">
    <property type="nucleotide sequence ID" value="NZ_CP029347.1"/>
</dbReference>
<reference evidence="2 3" key="1">
    <citation type="submission" date="2018-05" db="EMBL/GenBank/DDBJ databases">
        <title>Salinimonas sp. HMF8227 Genome sequencing and assembly.</title>
        <authorList>
            <person name="Kang H."/>
            <person name="Kang J."/>
            <person name="Cha I."/>
            <person name="Kim H."/>
            <person name="Joh K."/>
        </authorList>
    </citation>
    <scope>NUCLEOTIDE SEQUENCE [LARGE SCALE GENOMIC DNA]</scope>
    <source>
        <strain evidence="2 3">HMF8227</strain>
    </source>
</reference>
<keyword evidence="3" id="KW-1185">Reference proteome</keyword>
<dbReference type="KEGG" id="salh:HMF8227_01435"/>
<name>A0A2S2E3T0_9ALTE</name>
<organism evidence="2 3">
    <name type="scientific">Saliniradius amylolyticus</name>
    <dbReference type="NCBI Taxonomy" id="2183582"/>
    <lineage>
        <taxon>Bacteria</taxon>
        <taxon>Pseudomonadati</taxon>
        <taxon>Pseudomonadota</taxon>
        <taxon>Gammaproteobacteria</taxon>
        <taxon>Alteromonadales</taxon>
        <taxon>Alteromonadaceae</taxon>
        <taxon>Saliniradius</taxon>
    </lineage>
</organism>
<evidence type="ECO:0000256" key="1">
    <source>
        <dbReference type="SAM" id="MobiDB-lite"/>
    </source>
</evidence>
<dbReference type="AlphaFoldDB" id="A0A2S2E3T0"/>
<accession>A0A2S2E3T0</accession>
<evidence type="ECO:0000313" key="3">
    <source>
        <dbReference type="Proteomes" id="UP000245728"/>
    </source>
</evidence>
<sequence>MDREFNQQFFSYFGYDKKSAAKFFGCTVRTLDNWLTGKPCCRAKKLLSIAYRGYLPETGPWKRCKINKEGNVETPWGICRPSDLAFVHRYKAIARLQAKVMNNQRNQQRKAPGPRSAAVNEVKSDKA</sequence>
<protein>
    <submittedName>
        <fullName evidence="2">Uncharacterized protein</fullName>
    </submittedName>
</protein>
<gene>
    <name evidence="2" type="ORF">HMF8227_01435</name>
</gene>
<dbReference type="OrthoDB" id="6261728at2"/>
<feature type="region of interest" description="Disordered" evidence="1">
    <location>
        <begin position="102"/>
        <end position="127"/>
    </location>
</feature>
<dbReference type="EMBL" id="CP029347">
    <property type="protein sequence ID" value="AWL11910.1"/>
    <property type="molecule type" value="Genomic_DNA"/>
</dbReference>
<dbReference type="Proteomes" id="UP000245728">
    <property type="component" value="Chromosome"/>
</dbReference>
<evidence type="ECO:0000313" key="2">
    <source>
        <dbReference type="EMBL" id="AWL11910.1"/>
    </source>
</evidence>
<proteinExistence type="predicted"/>